<proteinExistence type="predicted"/>
<gene>
    <name evidence="2" type="ORF">GEV47_03405</name>
</gene>
<feature type="region of interest" description="Disordered" evidence="1">
    <location>
        <begin position="71"/>
        <end position="100"/>
    </location>
</feature>
<evidence type="ECO:0000313" key="2">
    <source>
        <dbReference type="EMBL" id="MQQ99731.1"/>
    </source>
</evidence>
<dbReference type="Proteomes" id="UP000451565">
    <property type="component" value="Unassembled WGS sequence"/>
</dbReference>
<dbReference type="OrthoDB" id="9133154at2"/>
<evidence type="ECO:0000256" key="1">
    <source>
        <dbReference type="SAM" id="MobiDB-lite"/>
    </source>
</evidence>
<evidence type="ECO:0000313" key="3">
    <source>
        <dbReference type="Proteomes" id="UP000451565"/>
    </source>
</evidence>
<accession>A0A843YR27</accession>
<dbReference type="EMBL" id="WINI01000001">
    <property type="protein sequence ID" value="MQQ99731.1"/>
    <property type="molecule type" value="Genomic_DNA"/>
</dbReference>
<name>A0A843YR27_9BURK</name>
<sequence length="100" mass="11180">MTTALISKVATAAFDEIIMERLLLKTTEVNTVKNADFLIGLVNDKQEVYRVIGAYTKKQYDNACEELDDYGLDGDESDREANGYNTIFGGTINDDEDDDE</sequence>
<dbReference type="RefSeq" id="WP_153233278.1">
    <property type="nucleotide sequence ID" value="NZ_WINI01000001.1"/>
</dbReference>
<organism evidence="2 3">
    <name type="scientific">Glaciimonas soli</name>
    <dbReference type="NCBI Taxonomy" id="2590999"/>
    <lineage>
        <taxon>Bacteria</taxon>
        <taxon>Pseudomonadati</taxon>
        <taxon>Pseudomonadota</taxon>
        <taxon>Betaproteobacteria</taxon>
        <taxon>Burkholderiales</taxon>
        <taxon>Oxalobacteraceae</taxon>
        <taxon>Glaciimonas</taxon>
    </lineage>
</organism>
<reference evidence="2 3" key="1">
    <citation type="submission" date="2019-10" db="EMBL/GenBank/DDBJ databases">
        <title>Glaciimonas soli sp. nov., a psychrophilic bacterium isolated from the forest soil of a high elevation mountain in Taiwan.</title>
        <authorList>
            <person name="Wang L.-T."/>
            <person name="Shieh W.Y."/>
        </authorList>
    </citation>
    <scope>NUCLEOTIDE SEQUENCE [LARGE SCALE GENOMIC DNA]</scope>
    <source>
        <strain evidence="2 3">GS1</strain>
    </source>
</reference>
<protein>
    <submittedName>
        <fullName evidence="2">Uncharacterized protein</fullName>
    </submittedName>
</protein>
<keyword evidence="3" id="KW-1185">Reference proteome</keyword>
<comment type="caution">
    <text evidence="2">The sequence shown here is derived from an EMBL/GenBank/DDBJ whole genome shotgun (WGS) entry which is preliminary data.</text>
</comment>
<dbReference type="AlphaFoldDB" id="A0A843YR27"/>